<dbReference type="SUPFAM" id="SSF48168">
    <property type="entry name" value="R1 subunit of ribonucleotide reductase, N-terminal domain"/>
    <property type="match status" value="1"/>
</dbReference>
<reference evidence="9" key="1">
    <citation type="journal article" date="2020" name="Nature">
        <title>Giant virus diversity and host interactions through global metagenomics.</title>
        <authorList>
            <person name="Schulz F."/>
            <person name="Roux S."/>
            <person name="Paez-Espino D."/>
            <person name="Jungbluth S."/>
            <person name="Walsh D.A."/>
            <person name="Denef V.J."/>
            <person name="McMahon K.D."/>
            <person name="Konstantinidis K.T."/>
            <person name="Eloe-Fadrosh E.A."/>
            <person name="Kyrpides N.C."/>
            <person name="Woyke T."/>
        </authorList>
    </citation>
    <scope>NUCLEOTIDE SEQUENCE</scope>
    <source>
        <strain evidence="9">GVMAG-S-1064190-84</strain>
    </source>
</reference>
<keyword evidence="3" id="KW-0021">Allosteric enzyme</keyword>
<protein>
    <recommendedName>
        <fullName evidence="2">ribonucleoside-diphosphate reductase</fullName>
        <ecNumber evidence="2">1.17.4.1</ecNumber>
    </recommendedName>
</protein>
<dbReference type="EC" id="1.17.4.1" evidence="2"/>
<dbReference type="PRINTS" id="PR01183">
    <property type="entry name" value="RIBORDTASEM1"/>
</dbReference>
<organism evidence="9">
    <name type="scientific">viral metagenome</name>
    <dbReference type="NCBI Taxonomy" id="1070528"/>
    <lineage>
        <taxon>unclassified sequences</taxon>
        <taxon>metagenomes</taxon>
        <taxon>organismal metagenomes</taxon>
    </lineage>
</organism>
<comment type="similarity">
    <text evidence="1">Belongs to the ribonucleoside diphosphate reductase large chain family.</text>
</comment>
<evidence type="ECO:0000256" key="5">
    <source>
        <dbReference type="ARBA" id="ARBA00022840"/>
    </source>
</evidence>
<evidence type="ECO:0000256" key="1">
    <source>
        <dbReference type="ARBA" id="ARBA00010406"/>
    </source>
</evidence>
<keyword evidence="4" id="KW-0547">Nucleotide-binding</keyword>
<feature type="domain" description="ATP-cone" evidence="8">
    <location>
        <begin position="4"/>
        <end position="92"/>
    </location>
</feature>
<keyword evidence="7" id="KW-0215">Deoxyribonucleotide synthesis</keyword>
<dbReference type="Pfam" id="PF00317">
    <property type="entry name" value="Ribonuc_red_lgN"/>
    <property type="match status" value="1"/>
</dbReference>
<dbReference type="SUPFAM" id="SSF51998">
    <property type="entry name" value="PFL-like glycyl radical enzymes"/>
    <property type="match status" value="1"/>
</dbReference>
<dbReference type="Pfam" id="PF03477">
    <property type="entry name" value="ATP-cone"/>
    <property type="match status" value="1"/>
</dbReference>
<keyword evidence="5" id="KW-0067">ATP-binding</keyword>
<evidence type="ECO:0000256" key="2">
    <source>
        <dbReference type="ARBA" id="ARBA00012274"/>
    </source>
</evidence>
<dbReference type="GO" id="GO:0005971">
    <property type="term" value="C:ribonucleoside-diphosphate reductase complex"/>
    <property type="evidence" value="ECO:0007669"/>
    <property type="project" value="TreeGrafter"/>
</dbReference>
<evidence type="ECO:0000256" key="4">
    <source>
        <dbReference type="ARBA" id="ARBA00022741"/>
    </source>
</evidence>
<evidence type="ECO:0000256" key="6">
    <source>
        <dbReference type="ARBA" id="ARBA00023002"/>
    </source>
</evidence>
<name>A0A6C0JVP5_9ZZZZ</name>
<dbReference type="InterPro" id="IPR000788">
    <property type="entry name" value="RNR_lg_C"/>
</dbReference>
<evidence type="ECO:0000256" key="3">
    <source>
        <dbReference type="ARBA" id="ARBA00022533"/>
    </source>
</evidence>
<evidence type="ECO:0000313" key="9">
    <source>
        <dbReference type="EMBL" id="QHU08886.1"/>
    </source>
</evidence>
<dbReference type="NCBIfam" id="TIGR02506">
    <property type="entry name" value="NrdE_NrdA"/>
    <property type="match status" value="1"/>
</dbReference>
<dbReference type="GO" id="GO:0005524">
    <property type="term" value="F:ATP binding"/>
    <property type="evidence" value="ECO:0007669"/>
    <property type="project" value="UniProtKB-KW"/>
</dbReference>
<dbReference type="Pfam" id="PF02867">
    <property type="entry name" value="Ribonuc_red_lgC"/>
    <property type="match status" value="1"/>
</dbReference>
<dbReference type="AlphaFoldDB" id="A0A6C0JVP5"/>
<dbReference type="PROSITE" id="PS51161">
    <property type="entry name" value="ATP_CONE"/>
    <property type="match status" value="1"/>
</dbReference>
<dbReference type="Gene3D" id="3.20.70.20">
    <property type="match status" value="1"/>
</dbReference>
<dbReference type="PANTHER" id="PTHR11573">
    <property type="entry name" value="RIBONUCLEOSIDE-DIPHOSPHATE REDUCTASE LARGE CHAIN"/>
    <property type="match status" value="1"/>
</dbReference>
<dbReference type="EMBL" id="MN740699">
    <property type="protein sequence ID" value="QHU08886.1"/>
    <property type="molecule type" value="Genomic_DNA"/>
</dbReference>
<dbReference type="InterPro" id="IPR013346">
    <property type="entry name" value="NrdE_NrdA_C"/>
</dbReference>
<dbReference type="UniPathway" id="UPA00326"/>
<evidence type="ECO:0000256" key="7">
    <source>
        <dbReference type="ARBA" id="ARBA00023116"/>
    </source>
</evidence>
<keyword evidence="6" id="KW-0560">Oxidoreductase</keyword>
<accession>A0A6C0JVP5</accession>
<evidence type="ECO:0000259" key="8">
    <source>
        <dbReference type="PROSITE" id="PS51161"/>
    </source>
</evidence>
<dbReference type="PANTHER" id="PTHR11573:SF6">
    <property type="entry name" value="RIBONUCLEOSIDE-DIPHOSPHATE REDUCTASE LARGE SUBUNIT"/>
    <property type="match status" value="1"/>
</dbReference>
<proteinExistence type="inferred from homology"/>
<dbReference type="InterPro" id="IPR013509">
    <property type="entry name" value="RNR_lsu_N"/>
</dbReference>
<dbReference type="GO" id="GO:0009263">
    <property type="term" value="P:deoxyribonucleotide biosynthetic process"/>
    <property type="evidence" value="ECO:0007669"/>
    <property type="project" value="UniProtKB-KW"/>
</dbReference>
<sequence length="798" mass="91348">MTIKTIIKRNGNIEEFIPSKLNKWGQWAANNLTDRVDWSEIILETVKNLDDSVTSKKLQQTLIKTCIHRKDWAHNLMAGRLYVALSRKDMFGNNIPSVKEMFEKMLKLGLMIEFNYTDEDYVVIESIIDHSKDFNLTHFQLKHIESKYVLQNRSTRKKYETPQFTYMRMACALAHDEHPEKRLEMIRDWYNHFSEGRISPPTPNYVNLGTPHRGFASCCLYSVGDSAKSLAVGDHIAYTMTYMSSGIGGILHTRSVGDSVKNGAIEHQGKLPYFNSLAGAVKANLQGGRGGACTSHYSSYDPEALTISQLQNPRSTEDRRNRDIHFSMLCNRLFAKKVAANEDIFTFNCYTAPDLYDAFFSGDSNEFERIYAIYESNPKFKKNYVNARKFIINATQQSYEVGTHYFAFIDEINRNTPFKEKIYSSNLCQEILLPTYPYENIVDLYREVDNGIFEYMDHNDNIIKLNYSDWVTDSNGKFTFAGNLSNDPKVKKVLKSIPSSEIALCTLASIAECNIKNDDEYRSVAYYALKMIDKCINMANYELPHIGYTAKKRMNAAVGLIGIAYTLAKNNLKYDSDDGRKKIHEISERHMYFLIEQSLKIAKERGTAEWINKTKWPDGWLPIDTYKKNIDSFANFELKYDWEKLRQDIIETGGIGHSSLVAHMPTEASSKAIGLPNGVYPIRELAMKKSDASNIIDWCAKDSDILIDKYQSAWKISSKDMIKVYAIIQKFTDHAGSWDLYKDRSESIDLSSSEMIEEFLDMVKFGIKTRYYQNSLTSDADVNTQNKKTVCASGACDV</sequence>
<dbReference type="GO" id="GO:0004748">
    <property type="term" value="F:ribonucleoside-diphosphate reductase activity, thioredoxin disulfide as acceptor"/>
    <property type="evidence" value="ECO:0007669"/>
    <property type="project" value="UniProtKB-EC"/>
</dbReference>
<dbReference type="InterPro" id="IPR008926">
    <property type="entry name" value="RNR_R1-su_N"/>
</dbReference>
<dbReference type="InterPro" id="IPR039718">
    <property type="entry name" value="Rrm1"/>
</dbReference>
<dbReference type="InterPro" id="IPR005144">
    <property type="entry name" value="ATP-cone_dom"/>
</dbReference>